<keyword evidence="2" id="KW-1185">Reference proteome</keyword>
<comment type="caution">
    <text evidence="1">The sequence shown here is derived from an EMBL/GenBank/DDBJ whole genome shotgun (WGS) entry which is preliminary data.</text>
</comment>
<organism evidence="1 2">
    <name type="scientific">Fusarium albosuccineum</name>
    <dbReference type="NCBI Taxonomy" id="1237068"/>
    <lineage>
        <taxon>Eukaryota</taxon>
        <taxon>Fungi</taxon>
        <taxon>Dikarya</taxon>
        <taxon>Ascomycota</taxon>
        <taxon>Pezizomycotina</taxon>
        <taxon>Sordariomycetes</taxon>
        <taxon>Hypocreomycetidae</taxon>
        <taxon>Hypocreales</taxon>
        <taxon>Nectriaceae</taxon>
        <taxon>Fusarium</taxon>
        <taxon>Fusarium decemcellulare species complex</taxon>
    </lineage>
</organism>
<dbReference type="AlphaFoldDB" id="A0A8H4P2B1"/>
<proteinExistence type="predicted"/>
<sequence length="264" mass="29893">MEGQDTWKEADFMPTPLNMPVPSPQFLEPTPPKRQPPPTISFHFGSRTITATGTASDHAHPNVLRLRVQKTLLERTIQTVLSYFPIGLVSWAQTRFPEWLLPDRIVLKIKKDGWDEEFNRERAAYEQLRTLQGITIPRYYGTIEYNGTRAFVLSDIGGNCLATPEGAVLDSKDVEPLLHQASTSLNSLGVSHDDTKLDNFHLVTQDGKDKIMIVDLEIVDTELSAEDFAFASESKSEWLTEQYRGHLESLEYDGLLLPKRPVKK</sequence>
<dbReference type="EMBL" id="JAADYS010002067">
    <property type="protein sequence ID" value="KAF4459884.1"/>
    <property type="molecule type" value="Genomic_DNA"/>
</dbReference>
<dbReference type="SUPFAM" id="SSF56112">
    <property type="entry name" value="Protein kinase-like (PK-like)"/>
    <property type="match status" value="1"/>
</dbReference>
<dbReference type="OrthoDB" id="2942798at2759"/>
<gene>
    <name evidence="1" type="ORF">FALBO_13362</name>
</gene>
<evidence type="ECO:0000313" key="1">
    <source>
        <dbReference type="EMBL" id="KAF4459884.1"/>
    </source>
</evidence>
<name>A0A8H4P2B1_9HYPO</name>
<dbReference type="InterPro" id="IPR011009">
    <property type="entry name" value="Kinase-like_dom_sf"/>
</dbReference>
<reference evidence="1 2" key="1">
    <citation type="submission" date="2020-01" db="EMBL/GenBank/DDBJ databases">
        <title>Identification and distribution of gene clusters putatively required for synthesis of sphingolipid metabolism inhibitors in phylogenetically diverse species of the filamentous fungus Fusarium.</title>
        <authorList>
            <person name="Kim H.-S."/>
            <person name="Busman M."/>
            <person name="Brown D.W."/>
            <person name="Divon H."/>
            <person name="Uhlig S."/>
            <person name="Proctor R.H."/>
        </authorList>
    </citation>
    <scope>NUCLEOTIDE SEQUENCE [LARGE SCALE GENOMIC DNA]</scope>
    <source>
        <strain evidence="1 2">NRRL 20459</strain>
    </source>
</reference>
<accession>A0A8H4P2B1</accession>
<evidence type="ECO:0000313" key="2">
    <source>
        <dbReference type="Proteomes" id="UP000554235"/>
    </source>
</evidence>
<dbReference type="Proteomes" id="UP000554235">
    <property type="component" value="Unassembled WGS sequence"/>
</dbReference>
<protein>
    <recommendedName>
        <fullName evidence="3">Protein kinase domain-containing protein</fullName>
    </recommendedName>
</protein>
<evidence type="ECO:0008006" key="3">
    <source>
        <dbReference type="Google" id="ProtNLM"/>
    </source>
</evidence>